<name>A0A484FNL1_COLOR</name>
<feature type="domain" description="Cyanovirin-N" evidence="1">
    <location>
        <begin position="88"/>
        <end position="135"/>
    </location>
</feature>
<dbReference type="SUPFAM" id="SSF51322">
    <property type="entry name" value="Cyanovirin-N"/>
    <property type="match status" value="1"/>
</dbReference>
<keyword evidence="3" id="KW-1185">Reference proteome</keyword>
<proteinExistence type="predicted"/>
<dbReference type="STRING" id="1213857.A0A484FNL1"/>
<reference evidence="3" key="2">
    <citation type="journal article" date="2019" name="Mol. Plant Microbe Interact.">
        <title>Genome sequence resources for four phytopathogenic fungi from the Colletotrichum orbiculare species complex.</title>
        <authorList>
            <person name="Gan P."/>
            <person name="Tsushima A."/>
            <person name="Narusaka M."/>
            <person name="Narusaka Y."/>
            <person name="Takano Y."/>
            <person name="Kubo Y."/>
            <person name="Shirasu K."/>
        </authorList>
    </citation>
    <scope>GENOME REANNOTATION</scope>
    <source>
        <strain evidence="3">104-T / ATCC 96160 / CBS 514.97 / LARS 414 / MAFF 240422</strain>
    </source>
</reference>
<comment type="caution">
    <text evidence="2">The sequence shown here is derived from an EMBL/GenBank/DDBJ whole genome shotgun (WGS) entry which is preliminary data.</text>
</comment>
<gene>
    <name evidence="2" type="ORF">Cob_v006988</name>
</gene>
<dbReference type="OrthoDB" id="4672515at2759"/>
<sequence length="142" mass="15330">MLSRFAKTLAVCAAAAAKPACGGFLDDGCGDTGKPVNFHADGTVTSFCYNKICDGWQPAMTAINLDDCVTNSNGQLKAKPESVERGLFMQTCQNCTSRGSEVQCRCRDVLGQYRETSLDLNFVLTNWYGYLECSGVISKSEA</sequence>
<dbReference type="Gene3D" id="2.30.60.10">
    <property type="entry name" value="Cyanovirin-N"/>
    <property type="match status" value="1"/>
</dbReference>
<organism evidence="2 3">
    <name type="scientific">Colletotrichum orbiculare (strain 104-T / ATCC 96160 / CBS 514.97 / LARS 414 / MAFF 240422)</name>
    <name type="common">Cucumber anthracnose fungus</name>
    <name type="synonym">Colletotrichum lagenarium</name>
    <dbReference type="NCBI Taxonomy" id="1213857"/>
    <lineage>
        <taxon>Eukaryota</taxon>
        <taxon>Fungi</taxon>
        <taxon>Dikarya</taxon>
        <taxon>Ascomycota</taxon>
        <taxon>Pezizomycotina</taxon>
        <taxon>Sordariomycetes</taxon>
        <taxon>Hypocreomycetidae</taxon>
        <taxon>Glomerellales</taxon>
        <taxon>Glomerellaceae</taxon>
        <taxon>Colletotrichum</taxon>
        <taxon>Colletotrichum orbiculare species complex</taxon>
    </lineage>
</organism>
<dbReference type="EMBL" id="AMCV02000018">
    <property type="protein sequence ID" value="TDZ19900.1"/>
    <property type="molecule type" value="Genomic_DNA"/>
</dbReference>
<evidence type="ECO:0000313" key="3">
    <source>
        <dbReference type="Proteomes" id="UP000014480"/>
    </source>
</evidence>
<accession>A0A484FNL1</accession>
<evidence type="ECO:0000313" key="2">
    <source>
        <dbReference type="EMBL" id="TDZ19900.1"/>
    </source>
</evidence>
<dbReference type="AlphaFoldDB" id="A0A484FNL1"/>
<evidence type="ECO:0000259" key="1">
    <source>
        <dbReference type="Pfam" id="PF08881"/>
    </source>
</evidence>
<dbReference type="Pfam" id="PF08881">
    <property type="entry name" value="CVNH"/>
    <property type="match status" value="1"/>
</dbReference>
<dbReference type="InterPro" id="IPR036673">
    <property type="entry name" value="Cyanovirin-N_sf"/>
</dbReference>
<dbReference type="InterPro" id="IPR011058">
    <property type="entry name" value="Cyanovirin-N"/>
</dbReference>
<dbReference type="Proteomes" id="UP000014480">
    <property type="component" value="Unassembled WGS sequence"/>
</dbReference>
<protein>
    <submittedName>
        <fullName evidence="2">Cyanovirin-N-like protein</fullName>
    </submittedName>
</protein>
<reference evidence="3" key="1">
    <citation type="journal article" date="2013" name="New Phytol.">
        <title>Comparative genomic and transcriptomic analyses reveal the hemibiotrophic stage shift of Colletotrichum fungi.</title>
        <authorList>
            <person name="Gan P."/>
            <person name="Ikeda K."/>
            <person name="Irieda H."/>
            <person name="Narusaka M."/>
            <person name="O'Connell R.J."/>
            <person name="Narusaka Y."/>
            <person name="Takano Y."/>
            <person name="Kubo Y."/>
            <person name="Shirasu K."/>
        </authorList>
    </citation>
    <scope>NUCLEOTIDE SEQUENCE [LARGE SCALE GENOMIC DNA]</scope>
    <source>
        <strain evidence="3">104-T / ATCC 96160 / CBS 514.97 / LARS 414 / MAFF 240422</strain>
    </source>
</reference>